<keyword evidence="1" id="KW-0732">Signal</keyword>
<evidence type="ECO:0000256" key="1">
    <source>
        <dbReference type="SAM" id="SignalP"/>
    </source>
</evidence>
<reference evidence="3 4" key="1">
    <citation type="submission" date="2020-09" db="EMBL/GenBank/DDBJ databases">
        <title>Paenibacillus sp. strain PR3 16S rRNA gene Genome sequencing and assembly.</title>
        <authorList>
            <person name="Kim J."/>
        </authorList>
    </citation>
    <scope>NUCLEOTIDE SEQUENCE [LARGE SCALE GENOMIC DNA]</scope>
    <source>
        <strain evidence="3 4">PR3</strain>
    </source>
</reference>
<dbReference type="SUPFAM" id="SSF52266">
    <property type="entry name" value="SGNH hydrolase"/>
    <property type="match status" value="1"/>
</dbReference>
<dbReference type="Pfam" id="PF13472">
    <property type="entry name" value="Lipase_GDSL_2"/>
    <property type="match status" value="1"/>
</dbReference>
<dbReference type="Gene3D" id="3.40.50.1110">
    <property type="entry name" value="SGNH hydrolase"/>
    <property type="match status" value="1"/>
</dbReference>
<keyword evidence="4" id="KW-1185">Reference proteome</keyword>
<gene>
    <name evidence="3" type="ORF">H8B09_21315</name>
</gene>
<evidence type="ECO:0000313" key="3">
    <source>
        <dbReference type="EMBL" id="MBD3921322.1"/>
    </source>
</evidence>
<name>A0ABR8N1S3_9BACL</name>
<evidence type="ECO:0000313" key="4">
    <source>
        <dbReference type="Proteomes" id="UP000609346"/>
    </source>
</evidence>
<feature type="chain" id="PRO_5046074913" evidence="1">
    <location>
        <begin position="26"/>
        <end position="254"/>
    </location>
</feature>
<feature type="domain" description="SGNH hydrolase-type esterase" evidence="2">
    <location>
        <begin position="36"/>
        <end position="241"/>
    </location>
</feature>
<protein>
    <submittedName>
        <fullName evidence="3">Lipolytic protein G-D-S-L family</fullName>
    </submittedName>
</protein>
<comment type="caution">
    <text evidence="3">The sequence shown here is derived from an EMBL/GenBank/DDBJ whole genome shotgun (WGS) entry which is preliminary data.</text>
</comment>
<dbReference type="Proteomes" id="UP000609346">
    <property type="component" value="Unassembled WGS sequence"/>
</dbReference>
<dbReference type="RefSeq" id="WP_191205582.1">
    <property type="nucleotide sequence ID" value="NZ_JACXZA010000005.1"/>
</dbReference>
<sequence length="254" mass="27390">MLKKLLSVMMVTILAASMFATSAFAKSDNARRSLVALGDSITYGYNLGKDNSEPSQYAFPFLMAQVAKLKVTNLAVPKLTSSQLLDLVKNDKGYRQDLKHADYVTLSIGNNDLLAAVSGATVNGTLDVAQLQASLVTTVLPGILGNVKNTIAEIRSLTDAPIVVYNIYNPYQVSNQLMHTLTNQLLTQLVNNNLGALVQSLAAADKCNTLVLADAYTAFGENQLLYVRQNDIHPTIEGQKLLAEIGEVALGMKK</sequence>
<evidence type="ECO:0000259" key="2">
    <source>
        <dbReference type="Pfam" id="PF13472"/>
    </source>
</evidence>
<feature type="signal peptide" evidence="1">
    <location>
        <begin position="1"/>
        <end position="25"/>
    </location>
</feature>
<proteinExistence type="predicted"/>
<dbReference type="InterPro" id="IPR013830">
    <property type="entry name" value="SGNH_hydro"/>
</dbReference>
<dbReference type="InterPro" id="IPR036514">
    <property type="entry name" value="SGNH_hydro_sf"/>
</dbReference>
<organism evidence="3 4">
    <name type="scientific">Paenibacillus terricola</name>
    <dbReference type="NCBI Taxonomy" id="2763503"/>
    <lineage>
        <taxon>Bacteria</taxon>
        <taxon>Bacillati</taxon>
        <taxon>Bacillota</taxon>
        <taxon>Bacilli</taxon>
        <taxon>Bacillales</taxon>
        <taxon>Paenibacillaceae</taxon>
        <taxon>Paenibacillus</taxon>
    </lineage>
</organism>
<dbReference type="EMBL" id="JACXZA010000005">
    <property type="protein sequence ID" value="MBD3921322.1"/>
    <property type="molecule type" value="Genomic_DNA"/>
</dbReference>
<accession>A0ABR8N1S3</accession>